<dbReference type="PROSITE" id="PS51257">
    <property type="entry name" value="PROKAR_LIPOPROTEIN"/>
    <property type="match status" value="1"/>
</dbReference>
<dbReference type="PROSITE" id="PS51352">
    <property type="entry name" value="THIOREDOXIN_2"/>
    <property type="match status" value="1"/>
</dbReference>
<sequence length="179" mass="19240">MKKRITAILIGIMLLLTGCGAADSGSDGEAGESGDVNFSKFTAADLEGNAVEGSVMGEADLTVLNIWATFCSPCIEEMPGLGELSEEYKGKGVQFIGIPADATTEDLLQTAKEIVSSTGADYLQIAPNQELMDLYLNQVMSVPETLFLDKEGNILQSFVGSRSKSEWKELIEEAYQEVK</sequence>
<dbReference type="InterPro" id="IPR013766">
    <property type="entry name" value="Thioredoxin_domain"/>
</dbReference>
<reference evidence="8" key="1">
    <citation type="submission" date="2020-08" db="EMBL/GenBank/DDBJ databases">
        <title>Genome public.</title>
        <authorList>
            <person name="Liu C."/>
            <person name="Sun Q."/>
        </authorList>
    </citation>
    <scope>NUCLEOTIDE SEQUENCE</scope>
    <source>
        <strain evidence="8">BX12</strain>
    </source>
</reference>
<dbReference type="PANTHER" id="PTHR42852">
    <property type="entry name" value="THIOL:DISULFIDE INTERCHANGE PROTEIN DSBE"/>
    <property type="match status" value="1"/>
</dbReference>
<dbReference type="GO" id="GO:0030313">
    <property type="term" value="C:cell envelope"/>
    <property type="evidence" value="ECO:0007669"/>
    <property type="project" value="UniProtKB-SubCell"/>
</dbReference>
<comment type="caution">
    <text evidence="8">The sequence shown here is derived from an EMBL/GenBank/DDBJ whole genome shotgun (WGS) entry which is preliminary data.</text>
</comment>
<dbReference type="GO" id="GO:0016491">
    <property type="term" value="F:oxidoreductase activity"/>
    <property type="evidence" value="ECO:0007669"/>
    <property type="project" value="InterPro"/>
</dbReference>
<dbReference type="Proteomes" id="UP000602647">
    <property type="component" value="Unassembled WGS sequence"/>
</dbReference>
<evidence type="ECO:0000259" key="7">
    <source>
        <dbReference type="PROSITE" id="PS51352"/>
    </source>
</evidence>
<keyword evidence="9" id="KW-1185">Reference proteome</keyword>
<dbReference type="InterPro" id="IPR013740">
    <property type="entry name" value="Redoxin"/>
</dbReference>
<evidence type="ECO:0000256" key="1">
    <source>
        <dbReference type="ARBA" id="ARBA00004196"/>
    </source>
</evidence>
<dbReference type="AlphaFoldDB" id="A0A923NKU4"/>
<protein>
    <submittedName>
        <fullName evidence="8">TlpA family protein disulfide reductase</fullName>
    </submittedName>
</protein>
<dbReference type="Gene3D" id="3.40.30.10">
    <property type="entry name" value="Glutaredoxin"/>
    <property type="match status" value="1"/>
</dbReference>
<evidence type="ECO:0000256" key="2">
    <source>
        <dbReference type="ARBA" id="ARBA00022748"/>
    </source>
</evidence>
<dbReference type="InterPro" id="IPR050553">
    <property type="entry name" value="Thioredoxin_ResA/DsbE_sf"/>
</dbReference>
<dbReference type="InterPro" id="IPR036249">
    <property type="entry name" value="Thioredoxin-like_sf"/>
</dbReference>
<keyword evidence="6" id="KW-0732">Signal</keyword>
<comment type="subcellular location">
    <subcellularLocation>
        <location evidence="1">Cell envelope</location>
    </subcellularLocation>
</comment>
<dbReference type="EMBL" id="JACRYT010000006">
    <property type="protein sequence ID" value="MBC6679770.1"/>
    <property type="molecule type" value="Genomic_DNA"/>
</dbReference>
<evidence type="ECO:0000256" key="5">
    <source>
        <dbReference type="ARBA" id="ARBA00023284"/>
    </source>
</evidence>
<keyword evidence="5" id="KW-0676">Redox-active center</keyword>
<keyword evidence="3" id="KW-0812">Transmembrane</keyword>
<keyword evidence="2" id="KW-0201">Cytochrome c-type biogenesis</keyword>
<feature type="chain" id="PRO_5038138561" evidence="6">
    <location>
        <begin position="22"/>
        <end position="179"/>
    </location>
</feature>
<evidence type="ECO:0000256" key="3">
    <source>
        <dbReference type="ARBA" id="ARBA00022968"/>
    </source>
</evidence>
<keyword evidence="3" id="KW-0735">Signal-anchor</keyword>
<evidence type="ECO:0000313" key="8">
    <source>
        <dbReference type="EMBL" id="MBC6679770.1"/>
    </source>
</evidence>
<feature type="domain" description="Thioredoxin" evidence="7">
    <location>
        <begin position="15"/>
        <end position="176"/>
    </location>
</feature>
<proteinExistence type="predicted"/>
<keyword evidence="4" id="KW-1015">Disulfide bond</keyword>
<evidence type="ECO:0000256" key="6">
    <source>
        <dbReference type="SAM" id="SignalP"/>
    </source>
</evidence>
<feature type="signal peptide" evidence="6">
    <location>
        <begin position="1"/>
        <end position="21"/>
    </location>
</feature>
<evidence type="ECO:0000313" key="9">
    <source>
        <dbReference type="Proteomes" id="UP000602647"/>
    </source>
</evidence>
<dbReference type="CDD" id="cd02966">
    <property type="entry name" value="TlpA_like_family"/>
    <property type="match status" value="1"/>
</dbReference>
<dbReference type="Pfam" id="PF08534">
    <property type="entry name" value="Redoxin"/>
    <property type="match status" value="1"/>
</dbReference>
<accession>A0A923NKU4</accession>
<dbReference type="GO" id="GO:0017004">
    <property type="term" value="P:cytochrome complex assembly"/>
    <property type="evidence" value="ECO:0007669"/>
    <property type="project" value="UniProtKB-KW"/>
</dbReference>
<organism evidence="8 9">
    <name type="scientific">Zhenpiania hominis</name>
    <dbReference type="NCBI Taxonomy" id="2763644"/>
    <lineage>
        <taxon>Bacteria</taxon>
        <taxon>Bacillati</taxon>
        <taxon>Bacillota</taxon>
        <taxon>Clostridia</taxon>
        <taxon>Peptostreptococcales</taxon>
        <taxon>Anaerovoracaceae</taxon>
        <taxon>Zhenpiania</taxon>
    </lineage>
</organism>
<dbReference type="RefSeq" id="WP_187302873.1">
    <property type="nucleotide sequence ID" value="NZ_CBCTQH010000017.1"/>
</dbReference>
<evidence type="ECO:0000256" key="4">
    <source>
        <dbReference type="ARBA" id="ARBA00023157"/>
    </source>
</evidence>
<dbReference type="PANTHER" id="PTHR42852:SF6">
    <property type="entry name" value="THIOL:DISULFIDE INTERCHANGE PROTEIN DSBE"/>
    <property type="match status" value="1"/>
</dbReference>
<dbReference type="SUPFAM" id="SSF52833">
    <property type="entry name" value="Thioredoxin-like"/>
    <property type="match status" value="1"/>
</dbReference>
<name>A0A923NKU4_9FIRM</name>
<gene>
    <name evidence="8" type="ORF">H9L42_08010</name>
</gene>